<feature type="domain" description="Anticodon-binding" evidence="4">
    <location>
        <begin position="333"/>
        <end position="423"/>
    </location>
</feature>
<keyword evidence="2" id="KW-0436">Ligase</keyword>
<dbReference type="Pfam" id="PF03129">
    <property type="entry name" value="HGTP_anticodon"/>
    <property type="match status" value="1"/>
</dbReference>
<dbReference type="InterPro" id="IPR045864">
    <property type="entry name" value="aa-tRNA-synth_II/BPL/LPL"/>
</dbReference>
<dbReference type="InterPro" id="IPR004516">
    <property type="entry name" value="HisRS/HisZ"/>
</dbReference>
<organism evidence="5 6">
    <name type="scientific">Candidatus Doudnabacteria bacterium RIFCSPHIGHO2_12_FULL_48_16</name>
    <dbReference type="NCBI Taxonomy" id="1817838"/>
    <lineage>
        <taxon>Bacteria</taxon>
        <taxon>Candidatus Doudnaibacteriota</taxon>
    </lineage>
</organism>
<evidence type="ECO:0000313" key="6">
    <source>
        <dbReference type="Proteomes" id="UP000177682"/>
    </source>
</evidence>
<dbReference type="InterPro" id="IPR036621">
    <property type="entry name" value="Anticodon-bd_dom_sf"/>
</dbReference>
<dbReference type="GO" id="GO:0006427">
    <property type="term" value="P:histidyl-tRNA aminoacylation"/>
    <property type="evidence" value="ECO:0007669"/>
    <property type="project" value="TreeGrafter"/>
</dbReference>
<dbReference type="Proteomes" id="UP000177682">
    <property type="component" value="Unassembled WGS sequence"/>
</dbReference>
<keyword evidence="2" id="KW-0030">Aminoacyl-tRNA synthetase</keyword>
<dbReference type="PIRSF" id="PIRSF001549">
    <property type="entry name" value="His-tRNA_synth"/>
    <property type="match status" value="1"/>
</dbReference>
<reference evidence="5 6" key="1">
    <citation type="journal article" date="2016" name="Nat. Commun.">
        <title>Thousands of microbial genomes shed light on interconnected biogeochemical processes in an aquifer system.</title>
        <authorList>
            <person name="Anantharaman K."/>
            <person name="Brown C.T."/>
            <person name="Hug L.A."/>
            <person name="Sharon I."/>
            <person name="Castelle C.J."/>
            <person name="Probst A.J."/>
            <person name="Thomas B.C."/>
            <person name="Singh A."/>
            <person name="Wilkins M.J."/>
            <person name="Karaoz U."/>
            <person name="Brodie E.L."/>
            <person name="Williams K.H."/>
            <person name="Hubbard S.S."/>
            <person name="Banfield J.F."/>
        </authorList>
    </citation>
    <scope>NUCLEOTIDE SEQUENCE [LARGE SCALE GENOMIC DNA]</scope>
</reference>
<name>A0A1F5PK12_9BACT</name>
<protein>
    <recommendedName>
        <fullName evidence="3">Histidyl-tRNA synthetase</fullName>
    </recommendedName>
</protein>
<dbReference type="InterPro" id="IPR004154">
    <property type="entry name" value="Anticodon-bd"/>
</dbReference>
<dbReference type="GO" id="GO:0000166">
    <property type="term" value="F:nucleotide binding"/>
    <property type="evidence" value="ECO:0007669"/>
    <property type="project" value="UniProtKB-KW"/>
</dbReference>
<dbReference type="PANTHER" id="PTHR43707:SF1">
    <property type="entry name" value="HISTIDINE--TRNA LIGASE, MITOCHONDRIAL-RELATED"/>
    <property type="match status" value="1"/>
</dbReference>
<dbReference type="GO" id="GO:0004821">
    <property type="term" value="F:histidine-tRNA ligase activity"/>
    <property type="evidence" value="ECO:0007669"/>
    <property type="project" value="UniProtKB-EC"/>
</dbReference>
<dbReference type="SUPFAM" id="SSF52954">
    <property type="entry name" value="Class II aaRS ABD-related"/>
    <property type="match status" value="1"/>
</dbReference>
<proteinExistence type="inferred from homology"/>
<evidence type="ECO:0000256" key="2">
    <source>
        <dbReference type="ARBA" id="ARBA00023146"/>
    </source>
</evidence>
<dbReference type="EMBL" id="MFEY01000007">
    <property type="protein sequence ID" value="OGE90199.1"/>
    <property type="molecule type" value="Genomic_DNA"/>
</dbReference>
<evidence type="ECO:0000256" key="3">
    <source>
        <dbReference type="ARBA" id="ARBA00030619"/>
    </source>
</evidence>
<dbReference type="GO" id="GO:0005737">
    <property type="term" value="C:cytoplasm"/>
    <property type="evidence" value="ECO:0007669"/>
    <property type="project" value="InterPro"/>
</dbReference>
<dbReference type="Gene3D" id="3.40.50.800">
    <property type="entry name" value="Anticodon-binding domain"/>
    <property type="match status" value="1"/>
</dbReference>
<evidence type="ECO:0000256" key="1">
    <source>
        <dbReference type="ARBA" id="ARBA00008226"/>
    </source>
</evidence>
<evidence type="ECO:0000259" key="4">
    <source>
        <dbReference type="Pfam" id="PF03129"/>
    </source>
</evidence>
<accession>A0A1F5PK12</accession>
<dbReference type="Gene3D" id="3.30.930.10">
    <property type="entry name" value="Bira Bifunctional Protein, Domain 2"/>
    <property type="match status" value="1"/>
</dbReference>
<dbReference type="PANTHER" id="PTHR43707">
    <property type="entry name" value="HISTIDYL-TRNA SYNTHETASE"/>
    <property type="match status" value="1"/>
</dbReference>
<sequence length="426" mass="47789">MGRPKKPTPNVEKAPHRLPGSFDLGQDQFMSWEGFWEKVVALSRTFGFSQVQTPMFEDSRLFGFWSKVGCQLLNFLQTKGPSIAAAPAGIFGLARLYLPLQEQEPIKVVKWYYDMLVACWDEKNELKQNREFGFQIFGPVAPVSDAQLLNLLLRLFTEVGLSNFSLEVNNVGCVECQPNYQDQLKIYFKDKKYDLCENCLIYLEAGNPLQIFACKNLACSTTTTDAPVIVDYLCETCRAQLISVLEGLDELAISYNLNPHVIGRPWNRRTVFELRCRIADQDFVLGTGGHSDELIQSLGGAACPALGFDSTQEVILKALELAQIKFAAKHRAEVFLVPLGELAAKKSLKLFTELWNHDIIASEFSGPSSIKMQLKLAESSKASIALIIGHKEAREGTVILRDVRSGMQELFVIDRIIDEVKKRLGR</sequence>
<evidence type="ECO:0000313" key="5">
    <source>
        <dbReference type="EMBL" id="OGE90199.1"/>
    </source>
</evidence>
<comment type="similarity">
    <text evidence="1">Belongs to the class-II aminoacyl-tRNA synthetase family.</text>
</comment>
<comment type="caution">
    <text evidence="5">The sequence shown here is derived from an EMBL/GenBank/DDBJ whole genome shotgun (WGS) entry which is preliminary data.</text>
</comment>
<dbReference type="AlphaFoldDB" id="A0A1F5PK12"/>
<dbReference type="SUPFAM" id="SSF55681">
    <property type="entry name" value="Class II aaRS and biotin synthetases"/>
    <property type="match status" value="1"/>
</dbReference>
<gene>
    <name evidence="5" type="ORF">A3E29_03810</name>
</gene>